<organism evidence="2">
    <name type="scientific">Lepeophtheirus salmonis</name>
    <name type="common">Salmon louse</name>
    <name type="synonym">Caligus salmonis</name>
    <dbReference type="NCBI Taxonomy" id="72036"/>
    <lineage>
        <taxon>Eukaryota</taxon>
        <taxon>Metazoa</taxon>
        <taxon>Ecdysozoa</taxon>
        <taxon>Arthropoda</taxon>
        <taxon>Crustacea</taxon>
        <taxon>Multicrustacea</taxon>
        <taxon>Hexanauplia</taxon>
        <taxon>Copepoda</taxon>
        <taxon>Siphonostomatoida</taxon>
        <taxon>Caligidae</taxon>
        <taxon>Lepeophtheirus</taxon>
    </lineage>
</organism>
<evidence type="ECO:0000313" key="2">
    <source>
        <dbReference type="EMBL" id="CDW30555.1"/>
    </source>
</evidence>
<evidence type="ECO:0000256" key="1">
    <source>
        <dbReference type="SAM" id="Phobius"/>
    </source>
</evidence>
<feature type="transmembrane region" description="Helical" evidence="1">
    <location>
        <begin position="12"/>
        <end position="32"/>
    </location>
</feature>
<sequence length="93" mass="10593">RKRTSGSLVGRFLCIHFIGILNLATSDYQLFLVKKFSSREACKNRLSSFSPIGTRVSIKLVKIWKLSKLCDTLFLRFDPIITCKSSKLTSFLC</sequence>
<name>A0A0K2TXI8_LEPSM</name>
<protein>
    <submittedName>
        <fullName evidence="2">Uncharacterized protein</fullName>
    </submittedName>
</protein>
<feature type="non-terminal residue" evidence="2">
    <location>
        <position position="1"/>
    </location>
</feature>
<accession>A0A0K2TXI8</accession>
<keyword evidence="1" id="KW-0472">Membrane</keyword>
<keyword evidence="1" id="KW-1133">Transmembrane helix</keyword>
<proteinExistence type="predicted"/>
<keyword evidence="1" id="KW-0812">Transmembrane</keyword>
<reference evidence="2" key="1">
    <citation type="submission" date="2014-05" db="EMBL/GenBank/DDBJ databases">
        <authorList>
            <person name="Chronopoulou M."/>
        </authorList>
    </citation>
    <scope>NUCLEOTIDE SEQUENCE</scope>
    <source>
        <tissue evidence="2">Whole organism</tissue>
    </source>
</reference>
<dbReference type="AlphaFoldDB" id="A0A0K2TXI8"/>
<dbReference type="EMBL" id="HACA01013194">
    <property type="protein sequence ID" value="CDW30555.1"/>
    <property type="molecule type" value="Transcribed_RNA"/>
</dbReference>